<evidence type="ECO:0008006" key="3">
    <source>
        <dbReference type="Google" id="ProtNLM"/>
    </source>
</evidence>
<dbReference type="AlphaFoldDB" id="A0A918WLR5"/>
<protein>
    <recommendedName>
        <fullName evidence="3">Carbohydrate-binding domain-containing protein</fullName>
    </recommendedName>
</protein>
<evidence type="ECO:0000313" key="2">
    <source>
        <dbReference type="Proteomes" id="UP000644507"/>
    </source>
</evidence>
<sequence>MHLPQAETIDSDWYGKALSPPASYCLQHGPEGFRLTASRQAPALSAPQSSPGEFVPELWRYDVAEIFFLEPSGRYLEINLAPNGAWWARWFGKVRQAESEQPDFQEVVTESKLGADSWEASILLPDSLFSDIGGLRFNVTFILNSPRQTFHSLAKLPGAEPDFHQPDHFLPLLPGVPS</sequence>
<evidence type="ECO:0000313" key="1">
    <source>
        <dbReference type="EMBL" id="GHC54759.1"/>
    </source>
</evidence>
<reference evidence="1" key="1">
    <citation type="journal article" date="2014" name="Int. J. Syst. Evol. Microbiol.">
        <title>Complete genome sequence of Corynebacterium casei LMG S-19264T (=DSM 44701T), isolated from a smear-ripened cheese.</title>
        <authorList>
            <consortium name="US DOE Joint Genome Institute (JGI-PGF)"/>
            <person name="Walter F."/>
            <person name="Albersmeier A."/>
            <person name="Kalinowski J."/>
            <person name="Ruckert C."/>
        </authorList>
    </citation>
    <scope>NUCLEOTIDE SEQUENCE</scope>
    <source>
        <strain evidence="1">KCTC 12988</strain>
    </source>
</reference>
<dbReference type="PANTHER" id="PTHR31475:SF5">
    <property type="entry name" value="UPF0462 PROTEIN C4ORF33 HOMOLOG"/>
    <property type="match status" value="1"/>
</dbReference>
<organism evidence="1 2">
    <name type="scientific">Roseibacillus persicicus</name>
    <dbReference type="NCBI Taxonomy" id="454148"/>
    <lineage>
        <taxon>Bacteria</taxon>
        <taxon>Pseudomonadati</taxon>
        <taxon>Verrucomicrobiota</taxon>
        <taxon>Verrucomicrobiia</taxon>
        <taxon>Verrucomicrobiales</taxon>
        <taxon>Verrucomicrobiaceae</taxon>
        <taxon>Roseibacillus</taxon>
    </lineage>
</organism>
<dbReference type="Proteomes" id="UP000644507">
    <property type="component" value="Unassembled WGS sequence"/>
</dbReference>
<reference evidence="1" key="2">
    <citation type="submission" date="2020-09" db="EMBL/GenBank/DDBJ databases">
        <authorList>
            <person name="Sun Q."/>
            <person name="Kim S."/>
        </authorList>
    </citation>
    <scope>NUCLEOTIDE SEQUENCE</scope>
    <source>
        <strain evidence="1">KCTC 12988</strain>
    </source>
</reference>
<comment type="caution">
    <text evidence="1">The sequence shown here is derived from an EMBL/GenBank/DDBJ whole genome shotgun (WGS) entry which is preliminary data.</text>
</comment>
<dbReference type="Gene3D" id="2.60.40.1190">
    <property type="match status" value="1"/>
</dbReference>
<name>A0A918WLR5_9BACT</name>
<keyword evidence="2" id="KW-1185">Reference proteome</keyword>
<dbReference type="RefSeq" id="WP_189569960.1">
    <property type="nucleotide sequence ID" value="NZ_BMXI01000008.1"/>
</dbReference>
<dbReference type="EMBL" id="BMXI01000008">
    <property type="protein sequence ID" value="GHC54759.1"/>
    <property type="molecule type" value="Genomic_DNA"/>
</dbReference>
<dbReference type="PANTHER" id="PTHR31475">
    <property type="entry name" value="UPF0462 PROTEIN"/>
    <property type="match status" value="1"/>
</dbReference>
<gene>
    <name evidence="1" type="ORF">GCM10007100_21570</name>
</gene>
<proteinExistence type="predicted"/>
<accession>A0A918WLR5</accession>